<dbReference type="Pfam" id="PF00665">
    <property type="entry name" value="rve"/>
    <property type="match status" value="1"/>
</dbReference>
<dbReference type="Proteomes" id="UP001151760">
    <property type="component" value="Unassembled WGS sequence"/>
</dbReference>
<sequence length="167" mass="19040">MTYAQRHIRYPIWHHKYTAQGKQNQSRSREVEKGRGNWGNLNHGRIIASAISGSNNFTFTSDQFENLTRNVLKGIKLGATTRDCTNDELEFVAVDDYSRATWTYLMVHKSDALDVIKAFLKFVELQLENKVKCIRSDNALEFGKGPCALFLADKGIEHQTTCVDKPQ</sequence>
<keyword evidence="3" id="KW-1185">Reference proteome</keyword>
<dbReference type="InterPro" id="IPR039537">
    <property type="entry name" value="Retrotran_Ty1/copia-like"/>
</dbReference>
<evidence type="ECO:0000313" key="3">
    <source>
        <dbReference type="Proteomes" id="UP001151760"/>
    </source>
</evidence>
<protein>
    <submittedName>
        <fullName evidence="2">Retrovirus-related pol polyprotein from transposon TNT 1-94</fullName>
    </submittedName>
</protein>
<dbReference type="InterPro" id="IPR036397">
    <property type="entry name" value="RNaseH_sf"/>
</dbReference>
<gene>
    <name evidence="2" type="ORF">Tco_0729778</name>
</gene>
<name>A0ABQ4YSL2_9ASTR</name>
<proteinExistence type="predicted"/>
<dbReference type="PROSITE" id="PS50994">
    <property type="entry name" value="INTEGRASE"/>
    <property type="match status" value="1"/>
</dbReference>
<reference evidence="2" key="2">
    <citation type="submission" date="2022-01" db="EMBL/GenBank/DDBJ databases">
        <authorList>
            <person name="Yamashiro T."/>
            <person name="Shiraishi A."/>
            <person name="Satake H."/>
            <person name="Nakayama K."/>
        </authorList>
    </citation>
    <scope>NUCLEOTIDE SEQUENCE</scope>
</reference>
<evidence type="ECO:0000259" key="1">
    <source>
        <dbReference type="PROSITE" id="PS50994"/>
    </source>
</evidence>
<dbReference type="EMBL" id="BQNB010010631">
    <property type="protein sequence ID" value="GJS79897.1"/>
    <property type="molecule type" value="Genomic_DNA"/>
</dbReference>
<feature type="domain" description="Integrase catalytic" evidence="1">
    <location>
        <begin position="59"/>
        <end position="167"/>
    </location>
</feature>
<organism evidence="2 3">
    <name type="scientific">Tanacetum coccineum</name>
    <dbReference type="NCBI Taxonomy" id="301880"/>
    <lineage>
        <taxon>Eukaryota</taxon>
        <taxon>Viridiplantae</taxon>
        <taxon>Streptophyta</taxon>
        <taxon>Embryophyta</taxon>
        <taxon>Tracheophyta</taxon>
        <taxon>Spermatophyta</taxon>
        <taxon>Magnoliopsida</taxon>
        <taxon>eudicotyledons</taxon>
        <taxon>Gunneridae</taxon>
        <taxon>Pentapetalae</taxon>
        <taxon>asterids</taxon>
        <taxon>campanulids</taxon>
        <taxon>Asterales</taxon>
        <taxon>Asteraceae</taxon>
        <taxon>Asteroideae</taxon>
        <taxon>Anthemideae</taxon>
        <taxon>Anthemidinae</taxon>
        <taxon>Tanacetum</taxon>
    </lineage>
</organism>
<dbReference type="SUPFAM" id="SSF53098">
    <property type="entry name" value="Ribonuclease H-like"/>
    <property type="match status" value="1"/>
</dbReference>
<evidence type="ECO:0000313" key="2">
    <source>
        <dbReference type="EMBL" id="GJS79897.1"/>
    </source>
</evidence>
<reference evidence="2" key="1">
    <citation type="journal article" date="2022" name="Int. J. Mol. Sci.">
        <title>Draft Genome of Tanacetum Coccineum: Genomic Comparison of Closely Related Tanacetum-Family Plants.</title>
        <authorList>
            <person name="Yamashiro T."/>
            <person name="Shiraishi A."/>
            <person name="Nakayama K."/>
            <person name="Satake H."/>
        </authorList>
    </citation>
    <scope>NUCLEOTIDE SEQUENCE</scope>
</reference>
<dbReference type="InterPro" id="IPR012337">
    <property type="entry name" value="RNaseH-like_sf"/>
</dbReference>
<comment type="caution">
    <text evidence="2">The sequence shown here is derived from an EMBL/GenBank/DDBJ whole genome shotgun (WGS) entry which is preliminary data.</text>
</comment>
<dbReference type="Gene3D" id="3.30.420.10">
    <property type="entry name" value="Ribonuclease H-like superfamily/Ribonuclease H"/>
    <property type="match status" value="1"/>
</dbReference>
<dbReference type="InterPro" id="IPR001584">
    <property type="entry name" value="Integrase_cat-core"/>
</dbReference>
<dbReference type="PANTHER" id="PTHR42648:SF31">
    <property type="entry name" value="RNA-DIRECTED DNA POLYMERASE"/>
    <property type="match status" value="1"/>
</dbReference>
<dbReference type="PANTHER" id="PTHR42648">
    <property type="entry name" value="TRANSPOSASE, PUTATIVE-RELATED"/>
    <property type="match status" value="1"/>
</dbReference>
<accession>A0ABQ4YSL2</accession>